<dbReference type="AlphaFoldDB" id="A0A124RBZ1"/>
<reference evidence="2 3" key="1">
    <citation type="submission" date="2015-11" db="EMBL/GenBank/DDBJ databases">
        <title>Expanding the genomic diversity of Burkholderia species for the development of highly accurate diagnostics.</title>
        <authorList>
            <person name="Sahl J."/>
            <person name="Keim P."/>
            <person name="Wagner D."/>
        </authorList>
    </citation>
    <scope>NUCLEOTIDE SEQUENCE [LARGE SCALE GENOMIC DNA]</scope>
    <source>
        <strain evidence="2 3">MSMB2036</strain>
    </source>
</reference>
<dbReference type="EMBL" id="LOXM01000103">
    <property type="protein sequence ID" value="KVG69214.1"/>
    <property type="molecule type" value="Genomic_DNA"/>
</dbReference>
<evidence type="ECO:0000313" key="2">
    <source>
        <dbReference type="EMBL" id="KVG69214.1"/>
    </source>
</evidence>
<organism evidence="2 3">
    <name type="scientific">Burkholderia ubonensis</name>
    <dbReference type="NCBI Taxonomy" id="101571"/>
    <lineage>
        <taxon>Bacteria</taxon>
        <taxon>Pseudomonadati</taxon>
        <taxon>Pseudomonadota</taxon>
        <taxon>Betaproteobacteria</taxon>
        <taxon>Burkholderiales</taxon>
        <taxon>Burkholderiaceae</taxon>
        <taxon>Burkholderia</taxon>
        <taxon>Burkholderia cepacia complex</taxon>
    </lineage>
</organism>
<dbReference type="SUPFAM" id="SSF53850">
    <property type="entry name" value="Periplasmic binding protein-like II"/>
    <property type="match status" value="1"/>
</dbReference>
<evidence type="ECO:0000256" key="1">
    <source>
        <dbReference type="SAM" id="MobiDB-lite"/>
    </source>
</evidence>
<name>A0A124RBZ1_9BURK</name>
<protein>
    <recommendedName>
        <fullName evidence="4">LysR family transcriptional regulator</fullName>
    </recommendedName>
</protein>
<dbReference type="Gene3D" id="3.40.190.290">
    <property type="match status" value="1"/>
</dbReference>
<feature type="region of interest" description="Disordered" evidence="1">
    <location>
        <begin position="1"/>
        <end position="33"/>
    </location>
</feature>
<evidence type="ECO:0000313" key="3">
    <source>
        <dbReference type="Proteomes" id="UP000064029"/>
    </source>
</evidence>
<dbReference type="Proteomes" id="UP000064029">
    <property type="component" value="Unassembled WGS sequence"/>
</dbReference>
<proteinExistence type="predicted"/>
<sequence>MGRGARLPAVVPSATAGARHALPPVVPDPPLPRRTAALLTRKGGYRSAAMRAFIDYALARRPEIRSSGGSQARGGASPEGE</sequence>
<accession>A0A124RBZ1</accession>
<evidence type="ECO:0008006" key="4">
    <source>
        <dbReference type="Google" id="ProtNLM"/>
    </source>
</evidence>
<comment type="caution">
    <text evidence="2">The sequence shown here is derived from an EMBL/GenBank/DDBJ whole genome shotgun (WGS) entry which is preliminary data.</text>
</comment>
<gene>
    <name evidence="2" type="ORF">WJ33_22675</name>
</gene>